<protein>
    <submittedName>
        <fullName evidence="1">Uncharacterized protein</fullName>
    </submittedName>
</protein>
<dbReference type="AlphaFoldDB" id="A0A382WYZ5"/>
<gene>
    <name evidence="1" type="ORF">METZ01_LOCUS416991</name>
</gene>
<organism evidence="1">
    <name type="scientific">marine metagenome</name>
    <dbReference type="NCBI Taxonomy" id="408172"/>
    <lineage>
        <taxon>unclassified sequences</taxon>
        <taxon>metagenomes</taxon>
        <taxon>ecological metagenomes</taxon>
    </lineage>
</organism>
<proteinExistence type="predicted"/>
<dbReference type="EMBL" id="UINC01163693">
    <property type="protein sequence ID" value="SVD64137.1"/>
    <property type="molecule type" value="Genomic_DNA"/>
</dbReference>
<name>A0A382WYZ5_9ZZZZ</name>
<dbReference type="InterPro" id="IPR018550">
    <property type="entry name" value="Lipid-A_deacylase-rel"/>
</dbReference>
<dbReference type="Pfam" id="PF09411">
    <property type="entry name" value="PagL"/>
    <property type="match status" value="1"/>
</dbReference>
<evidence type="ECO:0000313" key="1">
    <source>
        <dbReference type="EMBL" id="SVD64137.1"/>
    </source>
</evidence>
<feature type="non-terminal residue" evidence="1">
    <location>
        <position position="166"/>
    </location>
</feature>
<reference evidence="1" key="1">
    <citation type="submission" date="2018-05" db="EMBL/GenBank/DDBJ databases">
        <authorList>
            <person name="Lanie J.A."/>
            <person name="Ng W.-L."/>
            <person name="Kazmierczak K.M."/>
            <person name="Andrzejewski T.M."/>
            <person name="Davidsen T.M."/>
            <person name="Wayne K.J."/>
            <person name="Tettelin H."/>
            <person name="Glass J.I."/>
            <person name="Rusch D."/>
            <person name="Podicherti R."/>
            <person name="Tsui H.-C.T."/>
            <person name="Winkler M.E."/>
        </authorList>
    </citation>
    <scope>NUCLEOTIDE SEQUENCE</scope>
</reference>
<sequence>MNLTFYPHLVKQWHPTKNGELTPKQLISQFMLRHISLGILLIFICCLFAPTQSFSEDLDLQSLSMRARVSEHTVLGKVAPEEFEEYDVAVNFALPWQSYSTSGWGRGSRLMASVGILRGAGEDALVVSLVPELTLGSEDGRFTLDLGIGGALFSRSRFGVQDYGGP</sequence>
<dbReference type="Gene3D" id="2.40.160.20">
    <property type="match status" value="1"/>
</dbReference>
<accession>A0A382WYZ5</accession>